<evidence type="ECO:0000313" key="2">
    <source>
        <dbReference type="Proteomes" id="UP001258181"/>
    </source>
</evidence>
<proteinExistence type="predicted"/>
<reference evidence="1 2" key="1">
    <citation type="submission" date="2023-07" db="EMBL/GenBank/DDBJ databases">
        <title>Sorghum-associated microbial communities from plants grown in Nebraska, USA.</title>
        <authorList>
            <person name="Schachtman D."/>
        </authorList>
    </citation>
    <scope>NUCLEOTIDE SEQUENCE [LARGE SCALE GENOMIC DNA]</scope>
    <source>
        <strain evidence="1 2">BE211</strain>
    </source>
</reference>
<comment type="caution">
    <text evidence="1">The sequence shown here is derived from an EMBL/GenBank/DDBJ whole genome shotgun (WGS) entry which is preliminary data.</text>
</comment>
<protein>
    <submittedName>
        <fullName evidence="1">Uncharacterized protein</fullName>
    </submittedName>
</protein>
<name>A0ABU1U3W5_9BACL</name>
<sequence length="42" mass="5009">MPFIKNEPSKAIKITISSNQIAPFAHFLSQKHMFLYIFYRHL</sequence>
<organism evidence="1 2">
    <name type="scientific">Fictibacillus barbaricus</name>
    <dbReference type="NCBI Taxonomy" id="182136"/>
    <lineage>
        <taxon>Bacteria</taxon>
        <taxon>Bacillati</taxon>
        <taxon>Bacillota</taxon>
        <taxon>Bacilli</taxon>
        <taxon>Bacillales</taxon>
        <taxon>Fictibacillaceae</taxon>
        <taxon>Fictibacillus</taxon>
    </lineage>
</organism>
<dbReference type="Proteomes" id="UP001258181">
    <property type="component" value="Unassembled WGS sequence"/>
</dbReference>
<keyword evidence="2" id="KW-1185">Reference proteome</keyword>
<evidence type="ECO:0000313" key="1">
    <source>
        <dbReference type="EMBL" id="MDR7074168.1"/>
    </source>
</evidence>
<accession>A0ABU1U3W5</accession>
<gene>
    <name evidence="1" type="ORF">J2X07_003163</name>
</gene>
<dbReference type="EMBL" id="JAVDWA010000006">
    <property type="protein sequence ID" value="MDR7074168.1"/>
    <property type="molecule type" value="Genomic_DNA"/>
</dbReference>